<dbReference type="Gene3D" id="3.40.50.1820">
    <property type="entry name" value="alpha/beta hydrolase"/>
    <property type="match status" value="1"/>
</dbReference>
<feature type="signal peptide" evidence="3">
    <location>
        <begin position="1"/>
        <end position="33"/>
    </location>
</feature>
<organism evidence="5 6">
    <name type="scientific">Mucilaginibacter galii</name>
    <dbReference type="NCBI Taxonomy" id="2005073"/>
    <lineage>
        <taxon>Bacteria</taxon>
        <taxon>Pseudomonadati</taxon>
        <taxon>Bacteroidota</taxon>
        <taxon>Sphingobacteriia</taxon>
        <taxon>Sphingobacteriales</taxon>
        <taxon>Sphingobacteriaceae</taxon>
        <taxon>Mucilaginibacter</taxon>
    </lineage>
</organism>
<comment type="caution">
    <text evidence="5">The sequence shown here is derived from an EMBL/GenBank/DDBJ whole genome shotgun (WGS) entry which is preliminary data.</text>
</comment>
<feature type="active site" description="Charge relay system" evidence="1">
    <location>
        <position position="451"/>
    </location>
</feature>
<dbReference type="EMBL" id="BMDO01000002">
    <property type="protein sequence ID" value="GGI50125.1"/>
    <property type="molecule type" value="Genomic_DNA"/>
</dbReference>
<dbReference type="SUPFAM" id="SSF53474">
    <property type="entry name" value="alpha/beta-Hydrolases"/>
    <property type="match status" value="1"/>
</dbReference>
<dbReference type="Proteomes" id="UP000662074">
    <property type="component" value="Unassembled WGS sequence"/>
</dbReference>
<dbReference type="GO" id="GO:0005976">
    <property type="term" value="P:polysaccharide metabolic process"/>
    <property type="evidence" value="ECO:0007669"/>
    <property type="project" value="TreeGrafter"/>
</dbReference>
<keyword evidence="3" id="KW-0732">Signal</keyword>
<evidence type="ECO:0000313" key="6">
    <source>
        <dbReference type="Proteomes" id="UP000662074"/>
    </source>
</evidence>
<dbReference type="PANTHER" id="PTHR40111">
    <property type="entry name" value="CEPHALOSPORIN-C DEACETYLASE"/>
    <property type="match status" value="1"/>
</dbReference>
<reference evidence="5" key="1">
    <citation type="journal article" date="2014" name="Int. J. Syst. Evol. Microbiol.">
        <title>Complete genome sequence of Corynebacterium casei LMG S-19264T (=DSM 44701T), isolated from a smear-ripened cheese.</title>
        <authorList>
            <consortium name="US DOE Joint Genome Institute (JGI-PGF)"/>
            <person name="Walter F."/>
            <person name="Albersmeier A."/>
            <person name="Kalinowski J."/>
            <person name="Ruckert C."/>
        </authorList>
    </citation>
    <scope>NUCLEOTIDE SEQUENCE</scope>
    <source>
        <strain evidence="5">CCM 8711</strain>
    </source>
</reference>
<evidence type="ECO:0000259" key="4">
    <source>
        <dbReference type="Pfam" id="PF05448"/>
    </source>
</evidence>
<dbReference type="InterPro" id="IPR008391">
    <property type="entry name" value="AXE1_dom"/>
</dbReference>
<feature type="domain" description="Acetyl xylan esterase" evidence="4">
    <location>
        <begin position="173"/>
        <end position="464"/>
    </location>
</feature>
<accession>A0A917J6L8</accession>
<feature type="active site" description="Charge relay system" evidence="1">
    <location>
        <position position="422"/>
    </location>
</feature>
<dbReference type="GO" id="GO:0052689">
    <property type="term" value="F:carboxylic ester hydrolase activity"/>
    <property type="evidence" value="ECO:0007669"/>
    <property type="project" value="TreeGrafter"/>
</dbReference>
<dbReference type="PANTHER" id="PTHR40111:SF1">
    <property type="entry name" value="CEPHALOSPORIN-C DEACETYLASE"/>
    <property type="match status" value="1"/>
</dbReference>
<dbReference type="InterPro" id="IPR039069">
    <property type="entry name" value="CE7"/>
</dbReference>
<dbReference type="AlphaFoldDB" id="A0A917J6L8"/>
<evidence type="ECO:0000256" key="3">
    <source>
        <dbReference type="SAM" id="SignalP"/>
    </source>
</evidence>
<evidence type="ECO:0000256" key="1">
    <source>
        <dbReference type="PIRSR" id="PIRSR639069-1"/>
    </source>
</evidence>
<evidence type="ECO:0000313" key="5">
    <source>
        <dbReference type="EMBL" id="GGI50125.1"/>
    </source>
</evidence>
<proteinExistence type="predicted"/>
<feature type="chain" id="PRO_5037688486" description="Acetyl xylan esterase domain-containing protein" evidence="3">
    <location>
        <begin position="34"/>
        <end position="472"/>
    </location>
</feature>
<protein>
    <recommendedName>
        <fullName evidence="4">Acetyl xylan esterase domain-containing protein</fullName>
    </recommendedName>
</protein>
<sequence length="472" mass="53264">MFIAVLSKSFFRYNKVWGTALLFVCFISLSAFAGKTGMPVHKAAGKLKKSVATSARVNVGKVADDDGEVVINAVPGNKDAIFSANSPISYHVSLDNRYNSKQSGTLSYKIFTLADKQVSERSVNVNLGKKSSKSVTLNIPRQSAGFYKIHIMLNLTEYDDTVRRVFGVDPTQIRSEHDKPADFDSFWNKTLEELAVVEPNFKVTELPDSSRDNRRVYAIEMKSLGDLTIRGWMTLPKTKNKRKKFPVLLGLPGYQVNLNPMFGTDEDLAIVVLNVRGQGNSRDRIRTLRDDYIFTGLEDKNRYVMRGAIMDCVRMVDFIFSREELDHDNIMVSGGSMGGFLSIATAGLDHRIKLCSAQNPILCDVKALPGKVVWPLRDFSRFIRINRGLTMEKLLDNLSYFDTKNFATNIKCPTLMGIGLLDHLAPADNEYTAFNNIPVKKHMILFPELGHEVALYYKEYEGRWMRDTFALF</sequence>
<dbReference type="Pfam" id="PF05448">
    <property type="entry name" value="AXE1"/>
    <property type="match status" value="1"/>
</dbReference>
<gene>
    <name evidence="5" type="ORF">GCM10011425_13370</name>
</gene>
<keyword evidence="6" id="KW-1185">Reference proteome</keyword>
<evidence type="ECO:0000256" key="2">
    <source>
        <dbReference type="PIRSR" id="PIRSR639069-2"/>
    </source>
</evidence>
<dbReference type="InterPro" id="IPR029058">
    <property type="entry name" value="AB_hydrolase_fold"/>
</dbReference>
<feature type="binding site" evidence="2">
    <location>
        <position position="254"/>
    </location>
    <ligand>
        <name>substrate</name>
    </ligand>
</feature>
<name>A0A917J6L8_9SPHI</name>
<reference evidence="5" key="2">
    <citation type="submission" date="2020-09" db="EMBL/GenBank/DDBJ databases">
        <authorList>
            <person name="Sun Q."/>
            <person name="Sedlacek I."/>
        </authorList>
    </citation>
    <scope>NUCLEOTIDE SEQUENCE</scope>
    <source>
        <strain evidence="5">CCM 8711</strain>
    </source>
</reference>
<feature type="active site" description="Nucleophile" evidence="1">
    <location>
        <position position="336"/>
    </location>
</feature>
<dbReference type="RefSeq" id="WP_188415006.1">
    <property type="nucleotide sequence ID" value="NZ_BMDO01000002.1"/>
</dbReference>